<gene>
    <name evidence="5" type="ORF">NITINOP_3099</name>
</gene>
<evidence type="ECO:0000256" key="3">
    <source>
        <dbReference type="ARBA" id="ARBA00022679"/>
    </source>
</evidence>
<dbReference type="AlphaFoldDB" id="A0A0S4KUJ8"/>
<evidence type="ECO:0000256" key="1">
    <source>
        <dbReference type="ARBA" id="ARBA00006739"/>
    </source>
</evidence>
<dbReference type="InterPro" id="IPR029044">
    <property type="entry name" value="Nucleotide-diphossugar_trans"/>
</dbReference>
<keyword evidence="2" id="KW-0328">Glycosyltransferase</keyword>
<feature type="domain" description="Glycosyltransferase 2-like" evidence="4">
    <location>
        <begin position="1"/>
        <end position="111"/>
    </location>
</feature>
<proteinExistence type="inferred from homology"/>
<dbReference type="KEGG" id="nio:NITINOP_3099"/>
<evidence type="ECO:0000313" key="5">
    <source>
        <dbReference type="EMBL" id="CUQ68071.1"/>
    </source>
</evidence>
<dbReference type="OrthoDB" id="9806824at2"/>
<sequence>MACHNRVAYTTQSVRSLNAQSVAGASVDLFLVDDGSHDGTAQAVRTIMPHATILTGDGSLFWCGAVRWAFAEAIRKDYDFYLWLNDDTMLDHDALARMLETHRAVSADGCEANIIVGSTRDPYTGLFTYGGWSRYQKATGLISWKKTPPHPEKPLACDTMNGNCVLISKSVVERIGNLDAAFVHSMGDLDYGLRATKNGCRVYIAPGYYGTCLGNTQSAFGEDGRAPLSVRWKQLIGPKGFPVRAWGIFTYRHKGPLWFLAWLWPYLLFWFKAISSPQKDW</sequence>
<organism evidence="5 6">
    <name type="scientific">Candidatus Nitrospira inopinata</name>
    <dbReference type="NCBI Taxonomy" id="1715989"/>
    <lineage>
        <taxon>Bacteria</taxon>
        <taxon>Pseudomonadati</taxon>
        <taxon>Nitrospirota</taxon>
        <taxon>Nitrospiria</taxon>
        <taxon>Nitrospirales</taxon>
        <taxon>Nitrospiraceae</taxon>
        <taxon>Nitrospira</taxon>
    </lineage>
</organism>
<protein>
    <submittedName>
        <fullName evidence="5">Glycosyl transferase family 2</fullName>
    </submittedName>
</protein>
<dbReference type="GO" id="GO:0016757">
    <property type="term" value="F:glycosyltransferase activity"/>
    <property type="evidence" value="ECO:0007669"/>
    <property type="project" value="UniProtKB-KW"/>
</dbReference>
<dbReference type="PANTHER" id="PTHR43179">
    <property type="entry name" value="RHAMNOSYLTRANSFERASE WBBL"/>
    <property type="match status" value="1"/>
</dbReference>
<dbReference type="InterPro" id="IPR001173">
    <property type="entry name" value="Glyco_trans_2-like"/>
</dbReference>
<keyword evidence="6" id="KW-1185">Reference proteome</keyword>
<dbReference type="Pfam" id="PF00535">
    <property type="entry name" value="Glycos_transf_2"/>
    <property type="match status" value="1"/>
</dbReference>
<evidence type="ECO:0000313" key="6">
    <source>
        <dbReference type="Proteomes" id="UP000066284"/>
    </source>
</evidence>
<dbReference type="EMBL" id="LN885086">
    <property type="protein sequence ID" value="CUQ68071.1"/>
    <property type="molecule type" value="Genomic_DNA"/>
</dbReference>
<name>A0A0S4KUJ8_9BACT</name>
<dbReference type="STRING" id="1715989.NITINOP_3099"/>
<dbReference type="SUPFAM" id="SSF53448">
    <property type="entry name" value="Nucleotide-diphospho-sugar transferases"/>
    <property type="match status" value="1"/>
</dbReference>
<evidence type="ECO:0000256" key="2">
    <source>
        <dbReference type="ARBA" id="ARBA00022676"/>
    </source>
</evidence>
<dbReference type="Gene3D" id="3.90.550.10">
    <property type="entry name" value="Spore Coat Polysaccharide Biosynthesis Protein SpsA, Chain A"/>
    <property type="match status" value="1"/>
</dbReference>
<dbReference type="PANTHER" id="PTHR43179:SF12">
    <property type="entry name" value="GALACTOFURANOSYLTRANSFERASE GLFT2"/>
    <property type="match status" value="1"/>
</dbReference>
<keyword evidence="3 5" id="KW-0808">Transferase</keyword>
<reference evidence="6" key="1">
    <citation type="submission" date="2015-09" db="EMBL/GenBank/DDBJ databases">
        <authorList>
            <person name="Daims H."/>
        </authorList>
    </citation>
    <scope>NUCLEOTIDE SEQUENCE [LARGE SCALE GENOMIC DNA]</scope>
</reference>
<comment type="similarity">
    <text evidence="1">Belongs to the glycosyltransferase 2 family.</text>
</comment>
<accession>A0A0S4KUJ8</accession>
<evidence type="ECO:0000259" key="4">
    <source>
        <dbReference type="Pfam" id="PF00535"/>
    </source>
</evidence>
<dbReference type="Proteomes" id="UP000066284">
    <property type="component" value="Chromosome 1"/>
</dbReference>